<name>K9TRD2_9CYAN</name>
<dbReference type="KEGG" id="oac:Oscil6304_5644"/>
<protein>
    <submittedName>
        <fullName evidence="1">Uncharacterized protein</fullName>
    </submittedName>
</protein>
<dbReference type="InParanoid" id="K9TRD2"/>
<organism evidence="1 2">
    <name type="scientific">Oscillatoria acuminata PCC 6304</name>
    <dbReference type="NCBI Taxonomy" id="56110"/>
    <lineage>
        <taxon>Bacteria</taxon>
        <taxon>Bacillati</taxon>
        <taxon>Cyanobacteriota</taxon>
        <taxon>Cyanophyceae</taxon>
        <taxon>Oscillatoriophycideae</taxon>
        <taxon>Oscillatoriales</taxon>
        <taxon>Oscillatoriaceae</taxon>
        <taxon>Oscillatoria</taxon>
    </lineage>
</organism>
<gene>
    <name evidence="1" type="ORF">Oscil6304_5644</name>
</gene>
<dbReference type="AlphaFoldDB" id="K9TRD2"/>
<reference evidence="1 2" key="1">
    <citation type="submission" date="2012-06" db="EMBL/GenBank/DDBJ databases">
        <title>Finished chromosome of genome of Oscillatoria acuminata PCC 6304.</title>
        <authorList>
            <consortium name="US DOE Joint Genome Institute"/>
            <person name="Gugger M."/>
            <person name="Coursin T."/>
            <person name="Rippka R."/>
            <person name="Tandeau De Marsac N."/>
            <person name="Huntemann M."/>
            <person name="Wei C.-L."/>
            <person name="Han J."/>
            <person name="Detter J.C."/>
            <person name="Han C."/>
            <person name="Tapia R."/>
            <person name="Davenport K."/>
            <person name="Daligault H."/>
            <person name="Erkkila T."/>
            <person name="Gu W."/>
            <person name="Munk A.C.C."/>
            <person name="Teshima H."/>
            <person name="Xu Y."/>
            <person name="Chain P."/>
            <person name="Chen A."/>
            <person name="Krypides N."/>
            <person name="Mavromatis K."/>
            <person name="Markowitz V."/>
            <person name="Szeto E."/>
            <person name="Ivanova N."/>
            <person name="Mikhailova N."/>
            <person name="Ovchinnikova G."/>
            <person name="Pagani I."/>
            <person name="Pati A."/>
            <person name="Goodwin L."/>
            <person name="Peters L."/>
            <person name="Pitluck S."/>
            <person name="Woyke T."/>
            <person name="Kerfeld C."/>
        </authorList>
    </citation>
    <scope>NUCLEOTIDE SEQUENCE [LARGE SCALE GENOMIC DNA]</scope>
    <source>
        <strain evidence="1 2">PCC 6304</strain>
    </source>
</reference>
<proteinExistence type="predicted"/>
<accession>K9TRD2</accession>
<keyword evidence="2" id="KW-1185">Reference proteome</keyword>
<dbReference type="EMBL" id="CP003607">
    <property type="protein sequence ID" value="AFY85120.1"/>
    <property type="molecule type" value="Genomic_DNA"/>
</dbReference>
<sequence length="167" mass="18223">MAILAIAPPPMNHSLPHQFRFPLYALIVLLLASCTPTKTSQCRRLIQALDQGTTTLNRLELTPMTGSQAADQVEFSLEAIKTVQLTDETNISFQNRAIALYGKIGTALRETSGIATMVSNLQPTPQGLQTRNQAQTQVAEAIATLEQSTQDATVLLAEIEQYCLKQP</sequence>
<dbReference type="Proteomes" id="UP000010367">
    <property type="component" value="Chromosome"/>
</dbReference>
<dbReference type="HOGENOM" id="CLU_1592927_0_0_3"/>
<dbReference type="PATRIC" id="fig|56110.3.peg.6928"/>
<evidence type="ECO:0000313" key="2">
    <source>
        <dbReference type="Proteomes" id="UP000010367"/>
    </source>
</evidence>
<dbReference type="STRING" id="56110.Oscil6304_5644"/>
<evidence type="ECO:0000313" key="1">
    <source>
        <dbReference type="EMBL" id="AFY85120.1"/>
    </source>
</evidence>